<dbReference type="AlphaFoldDB" id="A0A6G6C914"/>
<organism evidence="14">
    <name type="scientific">Scolytus schevyrewi</name>
    <dbReference type="NCBI Taxonomy" id="1158787"/>
    <lineage>
        <taxon>Eukaryota</taxon>
        <taxon>Metazoa</taxon>
        <taxon>Ecdysozoa</taxon>
        <taxon>Arthropoda</taxon>
        <taxon>Hexapoda</taxon>
        <taxon>Insecta</taxon>
        <taxon>Pterygota</taxon>
        <taxon>Neoptera</taxon>
        <taxon>Endopterygota</taxon>
        <taxon>Coleoptera</taxon>
        <taxon>Polyphaga</taxon>
        <taxon>Cucujiformia</taxon>
        <taxon>Curculionidae</taxon>
        <taxon>Scolytinae</taxon>
        <taxon>Scolytus</taxon>
    </lineage>
</organism>
<evidence type="ECO:0000256" key="9">
    <source>
        <dbReference type="ARBA" id="ARBA00023065"/>
    </source>
</evidence>
<proteinExistence type="inferred from homology"/>
<evidence type="ECO:0000256" key="5">
    <source>
        <dbReference type="ARBA" id="ARBA00022547"/>
    </source>
</evidence>
<evidence type="ECO:0000256" key="6">
    <source>
        <dbReference type="ARBA" id="ARBA00022692"/>
    </source>
</evidence>
<name>A0A6G6C914_9CUCU</name>
<evidence type="ECO:0000256" key="11">
    <source>
        <dbReference type="ARBA" id="ARBA00023136"/>
    </source>
</evidence>
<dbReference type="EMBL" id="MK636870">
    <property type="protein sequence ID" value="QID77589.1"/>
    <property type="molecule type" value="Genomic_DNA"/>
</dbReference>
<dbReference type="InterPro" id="IPR001421">
    <property type="entry name" value="ATP8_metazoa"/>
</dbReference>
<evidence type="ECO:0000256" key="4">
    <source>
        <dbReference type="ARBA" id="ARBA00022448"/>
    </source>
</evidence>
<keyword evidence="10 12" id="KW-0496">Mitochondrion</keyword>
<comment type="subcellular location">
    <subcellularLocation>
        <location evidence="1 12">Mitochondrion membrane</location>
        <topology evidence="1 12">Single-pass membrane protein</topology>
    </subcellularLocation>
</comment>
<accession>A0A6G6C914</accession>
<keyword evidence="6 12" id="KW-0812">Transmembrane</keyword>
<geneLocation type="mitochondrion" evidence="14"/>
<sequence>MPQMSPISWIMTFTAFSTIFLIMTILNYYMFMYKSTNHDINPRKNIPSWKW</sequence>
<evidence type="ECO:0000256" key="13">
    <source>
        <dbReference type="SAM" id="Phobius"/>
    </source>
</evidence>
<dbReference type="GO" id="GO:0015078">
    <property type="term" value="F:proton transmembrane transporter activity"/>
    <property type="evidence" value="ECO:0007669"/>
    <property type="project" value="InterPro"/>
</dbReference>
<dbReference type="GeneID" id="44804634"/>
<evidence type="ECO:0000313" key="14">
    <source>
        <dbReference type="EMBL" id="QID77589.1"/>
    </source>
</evidence>
<dbReference type="GO" id="GO:0015986">
    <property type="term" value="P:proton motive force-driven ATP synthesis"/>
    <property type="evidence" value="ECO:0007669"/>
    <property type="project" value="InterPro"/>
</dbReference>
<evidence type="ECO:0000256" key="3">
    <source>
        <dbReference type="ARBA" id="ARBA00011291"/>
    </source>
</evidence>
<comment type="similarity">
    <text evidence="2 12">Belongs to the ATPase protein 8 family.</text>
</comment>
<evidence type="ECO:0000256" key="8">
    <source>
        <dbReference type="ARBA" id="ARBA00022989"/>
    </source>
</evidence>
<feature type="transmembrane region" description="Helical" evidence="13">
    <location>
        <begin position="6"/>
        <end position="29"/>
    </location>
</feature>
<keyword evidence="8 13" id="KW-1133">Transmembrane helix</keyword>
<keyword evidence="11 13" id="KW-0472">Membrane</keyword>
<evidence type="ECO:0000256" key="12">
    <source>
        <dbReference type="RuleBase" id="RU003661"/>
    </source>
</evidence>
<keyword evidence="5 12" id="KW-0138">CF(0)</keyword>
<dbReference type="GO" id="GO:0031966">
    <property type="term" value="C:mitochondrial membrane"/>
    <property type="evidence" value="ECO:0007669"/>
    <property type="project" value="UniProtKB-SubCell"/>
</dbReference>
<keyword evidence="9 12" id="KW-0406">Ion transport</keyword>
<evidence type="ECO:0000256" key="7">
    <source>
        <dbReference type="ARBA" id="ARBA00022781"/>
    </source>
</evidence>
<evidence type="ECO:0000256" key="1">
    <source>
        <dbReference type="ARBA" id="ARBA00004304"/>
    </source>
</evidence>
<evidence type="ECO:0000256" key="10">
    <source>
        <dbReference type="ARBA" id="ARBA00023128"/>
    </source>
</evidence>
<evidence type="ECO:0000256" key="2">
    <source>
        <dbReference type="ARBA" id="ARBA00008892"/>
    </source>
</evidence>
<dbReference type="RefSeq" id="YP_009742199.1">
    <property type="nucleotide sequence ID" value="NC_046589.1"/>
</dbReference>
<dbReference type="CTD" id="4509"/>
<keyword evidence="7 12" id="KW-0375">Hydrogen ion transport</keyword>
<dbReference type="Pfam" id="PF00895">
    <property type="entry name" value="ATP-synt_8"/>
    <property type="match status" value="1"/>
</dbReference>
<keyword evidence="4 12" id="KW-0813">Transport</keyword>
<gene>
    <name evidence="14" type="primary">atp8</name>
</gene>
<reference evidence="14" key="1">
    <citation type="submission" date="2019-03" db="EMBL/GenBank/DDBJ databases">
        <title>The comparison of Scolytus schevyrewi and Scolytus seulensis.</title>
        <authorList>
            <person name="Zhang L."/>
            <person name="Wang J."/>
        </authorList>
    </citation>
    <scope>NUCLEOTIDE SEQUENCE</scope>
</reference>
<comment type="subunit">
    <text evidence="3">F-type ATPases have 2 components, CF(1) - the catalytic core - and CF(0) - the membrane proton channel.</text>
</comment>
<dbReference type="GO" id="GO:0045259">
    <property type="term" value="C:proton-transporting ATP synthase complex"/>
    <property type="evidence" value="ECO:0007669"/>
    <property type="project" value="UniProtKB-KW"/>
</dbReference>
<protein>
    <recommendedName>
        <fullName evidence="12">ATP synthase complex subunit 8</fullName>
    </recommendedName>
</protein>